<name>Q6FQL4_CANGA</name>
<dbReference type="PANTHER" id="PTHR16950">
    <property type="entry name" value="ZINC TRANSPORTER SLC39A7 HISTIDINE-RICH MEMBRANE PROTEIN KE4"/>
    <property type="match status" value="1"/>
</dbReference>
<feature type="transmembrane region" description="Helical" evidence="6">
    <location>
        <begin position="259"/>
        <end position="283"/>
    </location>
</feature>
<evidence type="ECO:0000256" key="1">
    <source>
        <dbReference type="ARBA" id="ARBA00004141"/>
    </source>
</evidence>
<evidence type="ECO:0000313" key="9">
    <source>
        <dbReference type="EMBL" id="CAG60417.1"/>
    </source>
</evidence>
<dbReference type="InParanoid" id="Q6FQL4"/>
<dbReference type="STRING" id="284593.Q6FQL4"/>
<proteinExistence type="predicted"/>
<keyword evidence="3 6" id="KW-1133">Transmembrane helix</keyword>
<feature type="transmembrane region" description="Helical" evidence="6">
    <location>
        <begin position="68"/>
        <end position="89"/>
    </location>
</feature>
<evidence type="ECO:0000256" key="3">
    <source>
        <dbReference type="ARBA" id="ARBA00022989"/>
    </source>
</evidence>
<reference evidence="9 10" key="1">
    <citation type="journal article" date="2004" name="Nature">
        <title>Genome evolution in yeasts.</title>
        <authorList>
            <consortium name="Genolevures"/>
            <person name="Dujon B."/>
            <person name="Sherman D."/>
            <person name="Fischer G."/>
            <person name="Durrens P."/>
            <person name="Casaregola S."/>
            <person name="Lafontaine I."/>
            <person name="de Montigny J."/>
            <person name="Marck C."/>
            <person name="Neuveglise C."/>
            <person name="Talla E."/>
            <person name="Goffard N."/>
            <person name="Frangeul L."/>
            <person name="Aigle M."/>
            <person name="Anthouard V."/>
            <person name="Babour A."/>
            <person name="Barbe V."/>
            <person name="Barnay S."/>
            <person name="Blanchin S."/>
            <person name="Beckerich J.M."/>
            <person name="Beyne E."/>
            <person name="Bleykasten C."/>
            <person name="Boisrame A."/>
            <person name="Boyer J."/>
            <person name="Cattolico L."/>
            <person name="Confanioleri F."/>
            <person name="de Daruvar A."/>
            <person name="Despons L."/>
            <person name="Fabre E."/>
            <person name="Fairhead C."/>
            <person name="Ferry-Dumazet H."/>
            <person name="Groppi A."/>
            <person name="Hantraye F."/>
            <person name="Hennequin C."/>
            <person name="Jauniaux N."/>
            <person name="Joyet P."/>
            <person name="Kachouri R."/>
            <person name="Kerrest A."/>
            <person name="Koszul R."/>
            <person name="Lemaire M."/>
            <person name="Lesur I."/>
            <person name="Ma L."/>
            <person name="Muller H."/>
            <person name="Nicaud J.M."/>
            <person name="Nikolski M."/>
            <person name="Oztas S."/>
            <person name="Ozier-Kalogeropoulos O."/>
            <person name="Pellenz S."/>
            <person name="Potier S."/>
            <person name="Richard G.F."/>
            <person name="Straub M.L."/>
            <person name="Suleau A."/>
            <person name="Swennene D."/>
            <person name="Tekaia F."/>
            <person name="Wesolowski-Louvel M."/>
            <person name="Westhof E."/>
            <person name="Wirth B."/>
            <person name="Zeniou-Meyer M."/>
            <person name="Zivanovic I."/>
            <person name="Bolotin-Fukuhara M."/>
            <person name="Thierry A."/>
            <person name="Bouchier C."/>
            <person name="Caudron B."/>
            <person name="Scarpelli C."/>
            <person name="Gaillardin C."/>
            <person name="Weissenbach J."/>
            <person name="Wincker P."/>
            <person name="Souciet J.L."/>
        </authorList>
    </citation>
    <scope>NUCLEOTIDE SEQUENCE [LARGE SCALE GENOMIC DNA]</scope>
    <source>
        <strain evidence="10">ATCC 2001 / BCRC 20586 / JCM 3761 / NBRC 0622 / NRRL Y-65 / CBS 138</strain>
    </source>
</reference>
<feature type="transmembrane region" description="Helical" evidence="6">
    <location>
        <begin position="295"/>
        <end position="315"/>
    </location>
</feature>
<dbReference type="FunCoup" id="Q6FQL4">
    <property type="interactions" value="188"/>
</dbReference>
<evidence type="ECO:0000256" key="7">
    <source>
        <dbReference type="SAM" id="SignalP"/>
    </source>
</evidence>
<keyword evidence="7" id="KW-0732">Signal</keyword>
<keyword evidence="10" id="KW-1185">Reference proteome</keyword>
<dbReference type="CGD" id="CAL0132750">
    <property type="gene designation" value="CAGL0I05280g"/>
</dbReference>
<feature type="chain" id="PRO_5004274788" description="Zinc transporter YKE4" evidence="7">
    <location>
        <begin position="19"/>
        <end position="348"/>
    </location>
</feature>
<gene>
    <name evidence="8 9" type="ordered locus">CAGL0I05280g</name>
</gene>
<protein>
    <recommendedName>
        <fullName evidence="11">Zinc transporter YKE4</fullName>
    </recommendedName>
</protein>
<feature type="compositionally biased region" description="Basic residues" evidence="5">
    <location>
        <begin position="165"/>
        <end position="175"/>
    </location>
</feature>
<evidence type="ECO:0000256" key="6">
    <source>
        <dbReference type="SAM" id="Phobius"/>
    </source>
</evidence>
<dbReference type="Pfam" id="PF02535">
    <property type="entry name" value="Zip"/>
    <property type="match status" value="1"/>
</dbReference>
<evidence type="ECO:0000313" key="8">
    <source>
        <dbReference type="CGD" id="CAL0132750"/>
    </source>
</evidence>
<feature type="transmembrane region" description="Helical" evidence="6">
    <location>
        <begin position="129"/>
        <end position="148"/>
    </location>
</feature>
<feature type="signal peptide" evidence="7">
    <location>
        <begin position="1"/>
        <end position="18"/>
    </location>
</feature>
<evidence type="ECO:0008006" key="11">
    <source>
        <dbReference type="Google" id="ProtNLM"/>
    </source>
</evidence>
<dbReference type="EMBL" id="CR380955">
    <property type="protein sequence ID" value="CAG60417.1"/>
    <property type="molecule type" value="Genomic_DNA"/>
</dbReference>
<dbReference type="KEGG" id="cgr:2889200"/>
<keyword evidence="2 6" id="KW-0812">Transmembrane</keyword>
<feature type="transmembrane region" description="Helical" evidence="6">
    <location>
        <begin position="217"/>
        <end position="239"/>
    </location>
</feature>
<dbReference type="VEuPathDB" id="FungiDB:CAGL0I05280g"/>
<dbReference type="PANTHER" id="PTHR16950:SF16">
    <property type="entry name" value="ZINC TRANSPORTER ZIP13"/>
    <property type="match status" value="1"/>
</dbReference>
<feature type="region of interest" description="Disordered" evidence="5">
    <location>
        <begin position="162"/>
        <end position="194"/>
    </location>
</feature>
<sequence>MIAIGILVLSLCSQFCIGHSIEGKHDHGSGSGHSHSHTHPGDDNSYIQQFTFDVLEKYVFQYSPKVNALLASTIIQATPCLLVLLVPGLRNITNMNDESILITALEAFAFGTLMGDIFCHLIPESFQLFPAHEVGSSLFYGFLGFLVLDKLMKMLNEDDSELGHSHGHSHSHSHTQKSDNDESTNEKESKPHSAKNTNATKYIHVISGLLHHSVDGLVLASSFYVSTATGAITTVAILFHEVPHELGDFSIMLSSGFTYWGAFKAQMTIGMSAIVGTLFSCYLNETGQSTFNFETDRLLPITAGGFIFMATTGLLPRILAHKPTSNYSTFSIQLLCILVGFYTMSAMD</sequence>
<dbReference type="InterPro" id="IPR003689">
    <property type="entry name" value="ZIP"/>
</dbReference>
<dbReference type="HOGENOM" id="CLU_015114_0_0_1"/>
<dbReference type="GO" id="GO:0005783">
    <property type="term" value="C:endoplasmic reticulum"/>
    <property type="evidence" value="ECO:0007669"/>
    <property type="project" value="EnsemblFungi"/>
</dbReference>
<dbReference type="GO" id="GO:0006882">
    <property type="term" value="P:intracellular zinc ion homeostasis"/>
    <property type="evidence" value="ECO:0007669"/>
    <property type="project" value="TreeGrafter"/>
</dbReference>
<organism evidence="9 10">
    <name type="scientific">Candida glabrata (strain ATCC 2001 / BCRC 20586 / JCM 3761 / NBRC 0622 / NRRL Y-65 / CBS 138)</name>
    <name type="common">Yeast</name>
    <name type="synonym">Nakaseomyces glabratus</name>
    <dbReference type="NCBI Taxonomy" id="284593"/>
    <lineage>
        <taxon>Eukaryota</taxon>
        <taxon>Fungi</taxon>
        <taxon>Dikarya</taxon>
        <taxon>Ascomycota</taxon>
        <taxon>Saccharomycotina</taxon>
        <taxon>Saccharomycetes</taxon>
        <taxon>Saccharomycetales</taxon>
        <taxon>Saccharomycetaceae</taxon>
        <taxon>Nakaseomyces</taxon>
    </lineage>
</organism>
<evidence type="ECO:0000256" key="2">
    <source>
        <dbReference type="ARBA" id="ARBA00022692"/>
    </source>
</evidence>
<dbReference type="eggNOG" id="KOG2693">
    <property type="taxonomic scope" value="Eukaryota"/>
</dbReference>
<dbReference type="AlphaFoldDB" id="Q6FQL4"/>
<dbReference type="GO" id="GO:0005385">
    <property type="term" value="F:zinc ion transmembrane transporter activity"/>
    <property type="evidence" value="ECO:0007669"/>
    <property type="project" value="EnsemblFungi"/>
</dbReference>
<dbReference type="Proteomes" id="UP000002428">
    <property type="component" value="Chromosome I"/>
</dbReference>
<comment type="subcellular location">
    <subcellularLocation>
        <location evidence="1">Membrane</location>
        <topology evidence="1">Multi-pass membrane protein</topology>
    </subcellularLocation>
</comment>
<accession>Q6FQL4</accession>
<feature type="transmembrane region" description="Helical" evidence="6">
    <location>
        <begin position="327"/>
        <end position="344"/>
    </location>
</feature>
<dbReference type="GO" id="GO:0016020">
    <property type="term" value="C:membrane"/>
    <property type="evidence" value="ECO:0007669"/>
    <property type="project" value="UniProtKB-SubCell"/>
</dbReference>
<feature type="compositionally biased region" description="Basic and acidic residues" evidence="5">
    <location>
        <begin position="176"/>
        <end position="191"/>
    </location>
</feature>
<evidence type="ECO:0000313" key="10">
    <source>
        <dbReference type="Proteomes" id="UP000002428"/>
    </source>
</evidence>
<dbReference type="OMA" id="HEVPHHI"/>
<evidence type="ECO:0000256" key="5">
    <source>
        <dbReference type="SAM" id="MobiDB-lite"/>
    </source>
</evidence>
<feature type="transmembrane region" description="Helical" evidence="6">
    <location>
        <begin position="101"/>
        <end position="123"/>
    </location>
</feature>
<keyword evidence="4 6" id="KW-0472">Membrane</keyword>
<evidence type="ECO:0000256" key="4">
    <source>
        <dbReference type="ARBA" id="ARBA00023136"/>
    </source>
</evidence>